<sequence length="190" mass="19427">MDASNGRSRLSQGITAVIFGFFSLGWFGWGRDAPPGWLRLWLDIGTVLAAVVGIAGAAVCFRHRAADVPAGDPAARRRYGIIVGVEFGVAAALAVVLGVSGNSVFIPVAIAAVVGVHFHPLAAPLDDPGLQPLSLLTCMVAIAGLLTGLTTTVAPSAVVGPGVGILLTGYGALSLVRPARYRPNHAVVRS</sequence>
<feature type="transmembrane region" description="Helical" evidence="1">
    <location>
        <begin position="12"/>
        <end position="29"/>
    </location>
</feature>
<feature type="transmembrane region" description="Helical" evidence="1">
    <location>
        <begin position="81"/>
        <end position="98"/>
    </location>
</feature>
<dbReference type="EMBL" id="CP046173">
    <property type="protein sequence ID" value="QIS23713.1"/>
    <property type="molecule type" value="Genomic_DNA"/>
</dbReference>
<proteinExistence type="predicted"/>
<gene>
    <name evidence="2" type="ORF">F6W96_40975</name>
</gene>
<feature type="transmembrane region" description="Helical" evidence="1">
    <location>
        <begin position="157"/>
        <end position="176"/>
    </location>
</feature>
<feature type="transmembrane region" description="Helical" evidence="1">
    <location>
        <begin position="104"/>
        <end position="121"/>
    </location>
</feature>
<dbReference type="RefSeq" id="WP_167491031.1">
    <property type="nucleotide sequence ID" value="NZ_CP046173.1"/>
</dbReference>
<dbReference type="Proteomes" id="UP000500953">
    <property type="component" value="Chromosome"/>
</dbReference>
<organism evidence="2 3">
    <name type="scientific">Nocardia terpenica</name>
    <dbReference type="NCBI Taxonomy" id="455432"/>
    <lineage>
        <taxon>Bacteria</taxon>
        <taxon>Bacillati</taxon>
        <taxon>Actinomycetota</taxon>
        <taxon>Actinomycetes</taxon>
        <taxon>Mycobacteriales</taxon>
        <taxon>Nocardiaceae</taxon>
        <taxon>Nocardia</taxon>
    </lineage>
</organism>
<protein>
    <recommendedName>
        <fullName evidence="4">DUF308 domain-containing protein</fullName>
    </recommendedName>
</protein>
<reference evidence="2 3" key="1">
    <citation type="journal article" date="2019" name="ACS Chem. Biol.">
        <title>Identification and Mobilization of a Cryptic Antibiotic Biosynthesis Gene Locus from a Human-Pathogenic Nocardia Isolate.</title>
        <authorList>
            <person name="Herisse M."/>
            <person name="Ishida K."/>
            <person name="Porter J.L."/>
            <person name="Howden B."/>
            <person name="Hertweck C."/>
            <person name="Stinear T.P."/>
            <person name="Pidot S.J."/>
        </authorList>
    </citation>
    <scope>NUCLEOTIDE SEQUENCE [LARGE SCALE GENOMIC DNA]</scope>
    <source>
        <strain evidence="2 3">AUSMDU00012715</strain>
    </source>
</reference>
<keyword evidence="1" id="KW-0812">Transmembrane</keyword>
<keyword evidence="1" id="KW-1133">Transmembrane helix</keyword>
<evidence type="ECO:0000313" key="3">
    <source>
        <dbReference type="Proteomes" id="UP000500953"/>
    </source>
</evidence>
<evidence type="ECO:0000313" key="2">
    <source>
        <dbReference type="EMBL" id="QIS23713.1"/>
    </source>
</evidence>
<keyword evidence="1" id="KW-0472">Membrane</keyword>
<evidence type="ECO:0008006" key="4">
    <source>
        <dbReference type="Google" id="ProtNLM"/>
    </source>
</evidence>
<accession>A0A6G9ZFE6</accession>
<name>A0A6G9ZFE6_9NOCA</name>
<feature type="transmembrane region" description="Helical" evidence="1">
    <location>
        <begin position="41"/>
        <end position="61"/>
    </location>
</feature>
<dbReference type="AlphaFoldDB" id="A0A6G9ZFE6"/>
<feature type="transmembrane region" description="Helical" evidence="1">
    <location>
        <begin position="133"/>
        <end position="151"/>
    </location>
</feature>
<evidence type="ECO:0000256" key="1">
    <source>
        <dbReference type="SAM" id="Phobius"/>
    </source>
</evidence>